<dbReference type="RefSeq" id="WP_267991379.1">
    <property type="nucleotide sequence ID" value="NZ_JAPJZI010000001.1"/>
</dbReference>
<keyword evidence="9" id="KW-1185">Reference proteome</keyword>
<evidence type="ECO:0000256" key="1">
    <source>
        <dbReference type="ARBA" id="ARBA00022741"/>
    </source>
</evidence>
<dbReference type="Gene3D" id="3.30.1220.10">
    <property type="entry name" value="CobW-like, C-terminal domain"/>
    <property type="match status" value="1"/>
</dbReference>
<name>A0A9X3UKC2_9HYPH</name>
<dbReference type="Proteomes" id="UP001151234">
    <property type="component" value="Unassembled WGS sequence"/>
</dbReference>
<gene>
    <name evidence="8" type="ORF">OQ273_15390</name>
</gene>
<keyword evidence="2" id="KW-0378">Hydrolase</keyword>
<dbReference type="PANTHER" id="PTHR13748:SF59">
    <property type="entry name" value="COBW C-TERMINAL DOMAIN-CONTAINING PROTEIN"/>
    <property type="match status" value="1"/>
</dbReference>
<evidence type="ECO:0000256" key="4">
    <source>
        <dbReference type="ARBA" id="ARBA00034320"/>
    </source>
</evidence>
<dbReference type="InterPro" id="IPR011629">
    <property type="entry name" value="CobW-like_C"/>
</dbReference>
<dbReference type="CDD" id="cd03112">
    <property type="entry name" value="CobW-like"/>
    <property type="match status" value="1"/>
</dbReference>
<dbReference type="InterPro" id="IPR036627">
    <property type="entry name" value="CobW-likC_sf"/>
</dbReference>
<dbReference type="EMBL" id="JAPJZI010000001">
    <property type="protein sequence ID" value="MDA5399966.1"/>
    <property type="molecule type" value="Genomic_DNA"/>
</dbReference>
<dbReference type="PANTHER" id="PTHR13748">
    <property type="entry name" value="COBW-RELATED"/>
    <property type="match status" value="1"/>
</dbReference>
<comment type="caution">
    <text evidence="8">The sequence shown here is derived from an EMBL/GenBank/DDBJ whole genome shotgun (WGS) entry which is preliminary data.</text>
</comment>
<keyword evidence="1" id="KW-0547">Nucleotide-binding</keyword>
<dbReference type="InterPro" id="IPR003495">
    <property type="entry name" value="CobW/HypB/UreG_nucleotide-bd"/>
</dbReference>
<evidence type="ECO:0000313" key="9">
    <source>
        <dbReference type="Proteomes" id="UP001151234"/>
    </source>
</evidence>
<proteinExistence type="inferred from homology"/>
<sequence length="332" mass="35995">MTAEPDRAVPVVTVGGFLGAGKTTLVNGLLAQSNGRRIVVFVNDFGAINIDYDLIETVEEDRISLKNGCVCCTLNDDLVGAVVDYCRAAESPDAFVIEASGVADPRSLDQSILALQAAGHVRLDNRIYVLDADCFGRLDYADTELLIDHAVASDLVLVNKADLTTAEKLAALRKMLVRSSPHNKMIETRHCALPFDILIGDGQRDKAVPVPVAPNQLLGHEFHSWSTTSATPINRRRFAAFLKTLAGSTLRAKGRLFFDDAPDRAVLFDFVGSRETRRLLSEKTADPVSVLVAIGHQDRFDAALIAQAFSATLNPVPPEGGRTEERIDNPAF</sequence>
<evidence type="ECO:0000256" key="5">
    <source>
        <dbReference type="ARBA" id="ARBA00045658"/>
    </source>
</evidence>
<evidence type="ECO:0000313" key="8">
    <source>
        <dbReference type="EMBL" id="MDA5399966.1"/>
    </source>
</evidence>
<feature type="domain" description="CobW C-terminal" evidence="7">
    <location>
        <begin position="222"/>
        <end position="313"/>
    </location>
</feature>
<dbReference type="InterPro" id="IPR051316">
    <property type="entry name" value="Zinc-reg_GTPase_activator"/>
</dbReference>
<dbReference type="InterPro" id="IPR027417">
    <property type="entry name" value="P-loop_NTPase"/>
</dbReference>
<dbReference type="SUPFAM" id="SSF52540">
    <property type="entry name" value="P-loop containing nucleoside triphosphate hydrolases"/>
    <property type="match status" value="1"/>
</dbReference>
<dbReference type="AlphaFoldDB" id="A0A9X3UKC2"/>
<protein>
    <submittedName>
        <fullName evidence="8">GTP-binding protein</fullName>
    </submittedName>
</protein>
<organism evidence="8 9">
    <name type="scientific">Hoeflea prorocentri</name>
    <dbReference type="NCBI Taxonomy" id="1922333"/>
    <lineage>
        <taxon>Bacteria</taxon>
        <taxon>Pseudomonadati</taxon>
        <taxon>Pseudomonadota</taxon>
        <taxon>Alphaproteobacteria</taxon>
        <taxon>Hyphomicrobiales</taxon>
        <taxon>Rhizobiaceae</taxon>
        <taxon>Hoeflea</taxon>
    </lineage>
</organism>
<dbReference type="GO" id="GO:0016787">
    <property type="term" value="F:hydrolase activity"/>
    <property type="evidence" value="ECO:0007669"/>
    <property type="project" value="UniProtKB-KW"/>
</dbReference>
<comment type="function">
    <text evidence="5">Zinc chaperone that directly transfers zinc cofactor to target proteins, thereby activating them. Zinc is transferred from the CXCC motif in the GTPase domain to the zinc binding site in target proteins in a process requiring GTP hydrolysis.</text>
</comment>
<evidence type="ECO:0000259" key="7">
    <source>
        <dbReference type="SMART" id="SM00833"/>
    </source>
</evidence>
<accession>A0A9X3UKC2</accession>
<reference evidence="8" key="1">
    <citation type="submission" date="2022-11" db="EMBL/GenBank/DDBJ databases">
        <title>Draft genome sequence of Hoeflea poritis E7-10 and Hoeflea prorocentri PM5-8, separated from scleractinian coral Porites lutea and marine dinoflagellate.</title>
        <authorList>
            <person name="Zhang G."/>
            <person name="Wei Q."/>
            <person name="Cai L."/>
        </authorList>
    </citation>
    <scope>NUCLEOTIDE SEQUENCE</scope>
    <source>
        <strain evidence="8">PM5-8</strain>
    </source>
</reference>
<dbReference type="Pfam" id="PF02492">
    <property type="entry name" value="cobW"/>
    <property type="match status" value="1"/>
</dbReference>
<dbReference type="SUPFAM" id="SSF90002">
    <property type="entry name" value="Hypothetical protein YjiA, C-terminal domain"/>
    <property type="match status" value="1"/>
</dbReference>
<comment type="catalytic activity">
    <reaction evidence="6">
        <text>GTP + H2O = GDP + phosphate + H(+)</text>
        <dbReference type="Rhea" id="RHEA:19669"/>
        <dbReference type="ChEBI" id="CHEBI:15377"/>
        <dbReference type="ChEBI" id="CHEBI:15378"/>
        <dbReference type="ChEBI" id="CHEBI:37565"/>
        <dbReference type="ChEBI" id="CHEBI:43474"/>
        <dbReference type="ChEBI" id="CHEBI:58189"/>
    </reaction>
    <physiologicalReaction direction="left-to-right" evidence="6">
        <dbReference type="Rhea" id="RHEA:19670"/>
    </physiologicalReaction>
</comment>
<dbReference type="Gene3D" id="3.40.50.300">
    <property type="entry name" value="P-loop containing nucleotide triphosphate hydrolases"/>
    <property type="match status" value="1"/>
</dbReference>
<dbReference type="SMART" id="SM00833">
    <property type="entry name" value="CobW_C"/>
    <property type="match status" value="1"/>
</dbReference>
<evidence type="ECO:0000256" key="2">
    <source>
        <dbReference type="ARBA" id="ARBA00022801"/>
    </source>
</evidence>
<keyword evidence="3" id="KW-0143">Chaperone</keyword>
<comment type="similarity">
    <text evidence="4">Belongs to the SIMIBI class G3E GTPase family. ZNG1 subfamily.</text>
</comment>
<dbReference type="Pfam" id="PF07683">
    <property type="entry name" value="CobW_C"/>
    <property type="match status" value="1"/>
</dbReference>
<evidence type="ECO:0000256" key="6">
    <source>
        <dbReference type="ARBA" id="ARBA00049117"/>
    </source>
</evidence>
<evidence type="ECO:0000256" key="3">
    <source>
        <dbReference type="ARBA" id="ARBA00023186"/>
    </source>
</evidence>
<dbReference type="GO" id="GO:0000166">
    <property type="term" value="F:nucleotide binding"/>
    <property type="evidence" value="ECO:0007669"/>
    <property type="project" value="UniProtKB-KW"/>
</dbReference>